<sequence length="101" mass="10529">MIFDVLDIFDDFPAFGSSARYRGEPRNLMAKWTLGLALAGIVSVGLTSFIALITGIIAYFQIAATGQRGAGTAISGFILGLLITGGWTAFIIAVIVSALSS</sequence>
<feature type="transmembrane region" description="Helical" evidence="1">
    <location>
        <begin position="72"/>
        <end position="99"/>
    </location>
</feature>
<keyword evidence="1" id="KW-1133">Transmembrane helix</keyword>
<dbReference type="KEGG" id="blut:EW640_07285"/>
<dbReference type="RefSeq" id="WP_165883526.1">
    <property type="nucleotide sequence ID" value="NZ_CP035810.1"/>
</dbReference>
<evidence type="ECO:0000313" key="3">
    <source>
        <dbReference type="EMBL" id="QIN29094.1"/>
    </source>
</evidence>
<reference evidence="3 4" key="1">
    <citation type="submission" date="2019-02" db="EMBL/GenBank/DDBJ databases">
        <title>Complete Genome Sequence and Methylome Analysis of Brevibacterium luteolum NEB1784.</title>
        <authorList>
            <person name="Fomenkov A."/>
            <person name="Roberts R.J."/>
        </authorList>
    </citation>
    <scope>NUCLEOTIDE SEQUENCE [LARGE SCALE GENOMIC DNA]</scope>
    <source>
        <strain evidence="3 4">NEB1784</strain>
    </source>
</reference>
<evidence type="ECO:0000256" key="1">
    <source>
        <dbReference type="SAM" id="Phobius"/>
    </source>
</evidence>
<protein>
    <submittedName>
        <fullName evidence="3">DUF4190 domain-containing protein</fullName>
    </submittedName>
</protein>
<name>A0A6G8KW95_9MICO</name>
<gene>
    <name evidence="3" type="ORF">EW640_07285</name>
</gene>
<accession>A0A6G8KW95</accession>
<organism evidence="3 4">
    <name type="scientific">Brevibacterium luteolum</name>
    <dbReference type="NCBI Taxonomy" id="199591"/>
    <lineage>
        <taxon>Bacteria</taxon>
        <taxon>Bacillati</taxon>
        <taxon>Actinomycetota</taxon>
        <taxon>Actinomycetes</taxon>
        <taxon>Micrococcales</taxon>
        <taxon>Brevibacteriaceae</taxon>
        <taxon>Brevibacterium</taxon>
    </lineage>
</organism>
<dbReference type="Proteomes" id="UP000501518">
    <property type="component" value="Chromosome"/>
</dbReference>
<feature type="domain" description="DUF4190" evidence="2">
    <location>
        <begin position="29"/>
        <end position="89"/>
    </location>
</feature>
<proteinExistence type="predicted"/>
<dbReference type="AlphaFoldDB" id="A0A6G8KW95"/>
<dbReference type="InterPro" id="IPR025241">
    <property type="entry name" value="DUF4190"/>
</dbReference>
<evidence type="ECO:0000259" key="2">
    <source>
        <dbReference type="Pfam" id="PF13828"/>
    </source>
</evidence>
<dbReference type="Pfam" id="PF13828">
    <property type="entry name" value="DUF4190"/>
    <property type="match status" value="1"/>
</dbReference>
<keyword evidence="1" id="KW-0812">Transmembrane</keyword>
<keyword evidence="1" id="KW-0472">Membrane</keyword>
<dbReference type="EMBL" id="CP035810">
    <property type="protein sequence ID" value="QIN29094.1"/>
    <property type="molecule type" value="Genomic_DNA"/>
</dbReference>
<feature type="transmembrane region" description="Helical" evidence="1">
    <location>
        <begin position="32"/>
        <end position="60"/>
    </location>
</feature>
<evidence type="ECO:0000313" key="4">
    <source>
        <dbReference type="Proteomes" id="UP000501518"/>
    </source>
</evidence>